<proteinExistence type="inferred from homology"/>
<dbReference type="InParanoid" id="A0A165PQR2"/>
<keyword evidence="4 9" id="KW-0349">Heme</keyword>
<evidence type="ECO:0000256" key="5">
    <source>
        <dbReference type="ARBA" id="ARBA00022723"/>
    </source>
</evidence>
<evidence type="ECO:0000256" key="8">
    <source>
        <dbReference type="ARBA" id="ARBA00023033"/>
    </source>
</evidence>
<dbReference type="InterPro" id="IPR036396">
    <property type="entry name" value="Cyt_P450_sf"/>
</dbReference>
<protein>
    <submittedName>
        <fullName evidence="11">Cytochrome P450</fullName>
    </submittedName>
</protein>
<dbReference type="Gene3D" id="1.10.630.10">
    <property type="entry name" value="Cytochrome P450"/>
    <property type="match status" value="1"/>
</dbReference>
<dbReference type="PRINTS" id="PR00463">
    <property type="entry name" value="EP450I"/>
</dbReference>
<dbReference type="Pfam" id="PF00067">
    <property type="entry name" value="p450"/>
    <property type="match status" value="1"/>
</dbReference>
<dbReference type="STRING" id="1314782.A0A165PQR2"/>
<dbReference type="SUPFAM" id="SSF48264">
    <property type="entry name" value="Cytochrome P450"/>
    <property type="match status" value="1"/>
</dbReference>
<gene>
    <name evidence="11" type="ORF">NEOLEDRAFT_755511</name>
</gene>
<evidence type="ECO:0000256" key="1">
    <source>
        <dbReference type="ARBA" id="ARBA00001971"/>
    </source>
</evidence>
<dbReference type="InterPro" id="IPR002401">
    <property type="entry name" value="Cyt_P450_E_grp-I"/>
</dbReference>
<dbReference type="PANTHER" id="PTHR46300:SF7">
    <property type="entry name" value="P450, PUTATIVE (EUROFUNG)-RELATED"/>
    <property type="match status" value="1"/>
</dbReference>
<comment type="cofactor">
    <cofactor evidence="1 9">
        <name>heme</name>
        <dbReference type="ChEBI" id="CHEBI:30413"/>
    </cofactor>
</comment>
<dbReference type="OrthoDB" id="2789670at2759"/>
<dbReference type="PANTHER" id="PTHR46300">
    <property type="entry name" value="P450, PUTATIVE (EUROFUNG)-RELATED-RELATED"/>
    <property type="match status" value="1"/>
</dbReference>
<dbReference type="GO" id="GO:0020037">
    <property type="term" value="F:heme binding"/>
    <property type="evidence" value="ECO:0007669"/>
    <property type="project" value="InterPro"/>
</dbReference>
<name>A0A165PQR2_9AGAM</name>
<keyword evidence="7 9" id="KW-0408">Iron</keyword>
<dbReference type="GO" id="GO:0004497">
    <property type="term" value="F:monooxygenase activity"/>
    <property type="evidence" value="ECO:0007669"/>
    <property type="project" value="UniProtKB-KW"/>
</dbReference>
<keyword evidence="12" id="KW-1185">Reference proteome</keyword>
<dbReference type="InterPro" id="IPR017972">
    <property type="entry name" value="Cyt_P450_CS"/>
</dbReference>
<evidence type="ECO:0000256" key="4">
    <source>
        <dbReference type="ARBA" id="ARBA00022617"/>
    </source>
</evidence>
<comment type="pathway">
    <text evidence="2">Secondary metabolite biosynthesis.</text>
</comment>
<dbReference type="Proteomes" id="UP000076761">
    <property type="component" value="Unassembled WGS sequence"/>
</dbReference>
<dbReference type="PROSITE" id="PS00086">
    <property type="entry name" value="CYTOCHROME_P450"/>
    <property type="match status" value="1"/>
</dbReference>
<evidence type="ECO:0000256" key="7">
    <source>
        <dbReference type="ARBA" id="ARBA00023004"/>
    </source>
</evidence>
<comment type="similarity">
    <text evidence="3 10">Belongs to the cytochrome P450 family.</text>
</comment>
<feature type="binding site" description="axial binding residue" evidence="9">
    <location>
        <position position="299"/>
    </location>
    <ligand>
        <name>heme</name>
        <dbReference type="ChEBI" id="CHEBI:30413"/>
    </ligand>
    <ligandPart>
        <name>Fe</name>
        <dbReference type="ChEBI" id="CHEBI:18248"/>
    </ligandPart>
</feature>
<organism evidence="11 12">
    <name type="scientific">Neolentinus lepideus HHB14362 ss-1</name>
    <dbReference type="NCBI Taxonomy" id="1314782"/>
    <lineage>
        <taxon>Eukaryota</taxon>
        <taxon>Fungi</taxon>
        <taxon>Dikarya</taxon>
        <taxon>Basidiomycota</taxon>
        <taxon>Agaricomycotina</taxon>
        <taxon>Agaricomycetes</taxon>
        <taxon>Gloeophyllales</taxon>
        <taxon>Gloeophyllaceae</taxon>
        <taxon>Neolentinus</taxon>
    </lineage>
</organism>
<dbReference type="PRINTS" id="PR00385">
    <property type="entry name" value="P450"/>
</dbReference>
<keyword evidence="5 9" id="KW-0479">Metal-binding</keyword>
<dbReference type="InterPro" id="IPR050364">
    <property type="entry name" value="Cytochrome_P450_fung"/>
</dbReference>
<dbReference type="GO" id="GO:0016705">
    <property type="term" value="F:oxidoreductase activity, acting on paired donors, with incorporation or reduction of molecular oxygen"/>
    <property type="evidence" value="ECO:0007669"/>
    <property type="project" value="InterPro"/>
</dbReference>
<evidence type="ECO:0000256" key="10">
    <source>
        <dbReference type="RuleBase" id="RU000461"/>
    </source>
</evidence>
<evidence type="ECO:0000256" key="6">
    <source>
        <dbReference type="ARBA" id="ARBA00023002"/>
    </source>
</evidence>
<sequence>MQYHAIIMKKAHQFINELLTRPHDFGDHIRQYPGSISMSIAYGYEVASHNDHFVKMAEQSVEMLNGTIFPGAAAINALPILQYLPDWLPGMGFKYYARRCKKLTIEMKNAPFQFVEDRMESGFLTTCVATELISQLSDRHGRMSIKIEEVVKDICMITYAARAETTASAIQTGFLAMVLYPEVRRKAQSEIDAVIGNSRLPSFDDRKFLPYVDAFVWEILRWHPVTPLSLARAVYEDDIYEGSFIPKGATLLVNTWGIHHDEETYPEPSMFKPERFLEADGSLSDKYPIPVFGTGRRVCPGRHVADAAIWAAIALILAVFDVKKAKDKVGNDIDVPEVYNDGLTSQPSVIPVQRHTTQ</sequence>
<accession>A0A165PQR2</accession>
<evidence type="ECO:0000256" key="9">
    <source>
        <dbReference type="PIRSR" id="PIRSR602401-1"/>
    </source>
</evidence>
<dbReference type="GO" id="GO:0005506">
    <property type="term" value="F:iron ion binding"/>
    <property type="evidence" value="ECO:0007669"/>
    <property type="project" value="InterPro"/>
</dbReference>
<keyword evidence="8 10" id="KW-0503">Monooxygenase</keyword>
<dbReference type="EMBL" id="KV425607">
    <property type="protein sequence ID" value="KZT21367.1"/>
    <property type="molecule type" value="Genomic_DNA"/>
</dbReference>
<evidence type="ECO:0000313" key="12">
    <source>
        <dbReference type="Proteomes" id="UP000076761"/>
    </source>
</evidence>
<dbReference type="InterPro" id="IPR001128">
    <property type="entry name" value="Cyt_P450"/>
</dbReference>
<evidence type="ECO:0000313" key="11">
    <source>
        <dbReference type="EMBL" id="KZT21367.1"/>
    </source>
</evidence>
<dbReference type="AlphaFoldDB" id="A0A165PQR2"/>
<reference evidence="11 12" key="1">
    <citation type="journal article" date="2016" name="Mol. Biol. Evol.">
        <title>Comparative Genomics of Early-Diverging Mushroom-Forming Fungi Provides Insights into the Origins of Lignocellulose Decay Capabilities.</title>
        <authorList>
            <person name="Nagy L.G."/>
            <person name="Riley R."/>
            <person name="Tritt A."/>
            <person name="Adam C."/>
            <person name="Daum C."/>
            <person name="Floudas D."/>
            <person name="Sun H."/>
            <person name="Yadav J.S."/>
            <person name="Pangilinan J."/>
            <person name="Larsson K.H."/>
            <person name="Matsuura K."/>
            <person name="Barry K."/>
            <person name="Labutti K."/>
            <person name="Kuo R."/>
            <person name="Ohm R.A."/>
            <person name="Bhattacharya S.S."/>
            <person name="Shirouzu T."/>
            <person name="Yoshinaga Y."/>
            <person name="Martin F.M."/>
            <person name="Grigoriev I.V."/>
            <person name="Hibbett D.S."/>
        </authorList>
    </citation>
    <scope>NUCLEOTIDE SEQUENCE [LARGE SCALE GENOMIC DNA]</scope>
    <source>
        <strain evidence="11 12">HHB14362 ss-1</strain>
    </source>
</reference>
<evidence type="ECO:0000256" key="2">
    <source>
        <dbReference type="ARBA" id="ARBA00005179"/>
    </source>
</evidence>
<keyword evidence="6 10" id="KW-0560">Oxidoreductase</keyword>
<evidence type="ECO:0000256" key="3">
    <source>
        <dbReference type="ARBA" id="ARBA00010617"/>
    </source>
</evidence>